<dbReference type="InterPro" id="IPR034202">
    <property type="entry name" value="Subtilisin_Carlsberg-like"/>
</dbReference>
<dbReference type="PROSITE" id="PS00138">
    <property type="entry name" value="SUBTILASE_SER"/>
    <property type="match status" value="1"/>
</dbReference>
<organism evidence="11 12">
    <name type="scientific">Exiguobacterium aurantiacum</name>
    <dbReference type="NCBI Taxonomy" id="33987"/>
    <lineage>
        <taxon>Bacteria</taxon>
        <taxon>Bacillati</taxon>
        <taxon>Bacillota</taxon>
        <taxon>Bacilli</taxon>
        <taxon>Bacillales</taxon>
        <taxon>Bacillales Family XII. Incertae Sedis</taxon>
        <taxon>Exiguobacterium</taxon>
    </lineage>
</organism>
<dbReference type="InterPro" id="IPR000209">
    <property type="entry name" value="Peptidase_S8/S53_dom"/>
</dbReference>
<feature type="domain" description="Peptidase S8/S53" evidence="9">
    <location>
        <begin position="104"/>
        <end position="346"/>
    </location>
</feature>
<dbReference type="InterPro" id="IPR015500">
    <property type="entry name" value="Peptidase_S8_subtilisin-rel"/>
</dbReference>
<dbReference type="InterPro" id="IPR022398">
    <property type="entry name" value="Peptidase_S8_His-AS"/>
</dbReference>
<keyword evidence="8" id="KW-0732">Signal</keyword>
<keyword evidence="4 6" id="KW-0378">Hydrolase</keyword>
<evidence type="ECO:0000256" key="4">
    <source>
        <dbReference type="ARBA" id="ARBA00022801"/>
    </source>
</evidence>
<proteinExistence type="inferred from homology"/>
<feature type="domain" description="Bacterial Ig" evidence="10">
    <location>
        <begin position="369"/>
        <end position="444"/>
    </location>
</feature>
<dbReference type="InterPro" id="IPR041498">
    <property type="entry name" value="Big_6"/>
</dbReference>
<evidence type="ECO:0000256" key="1">
    <source>
        <dbReference type="ARBA" id="ARBA00011073"/>
    </source>
</evidence>
<dbReference type="PANTHER" id="PTHR43806:SF11">
    <property type="entry name" value="CEREVISIN-RELATED"/>
    <property type="match status" value="1"/>
</dbReference>
<evidence type="ECO:0000256" key="8">
    <source>
        <dbReference type="SAM" id="SignalP"/>
    </source>
</evidence>
<feature type="signal peptide" evidence="8">
    <location>
        <begin position="1"/>
        <end position="20"/>
    </location>
</feature>
<comment type="similarity">
    <text evidence="1 6 7">Belongs to the peptidase S8 family.</text>
</comment>
<dbReference type="CDD" id="cd07477">
    <property type="entry name" value="Peptidases_S8_Subtilisin_subset"/>
    <property type="match status" value="1"/>
</dbReference>
<dbReference type="PANTHER" id="PTHR43806">
    <property type="entry name" value="PEPTIDASE S8"/>
    <property type="match status" value="1"/>
</dbReference>
<dbReference type="Pfam" id="PF17936">
    <property type="entry name" value="Big_6"/>
    <property type="match status" value="1"/>
</dbReference>
<feature type="active site" description="Charge relay system" evidence="6">
    <location>
        <position position="298"/>
    </location>
</feature>
<evidence type="ECO:0000256" key="2">
    <source>
        <dbReference type="ARBA" id="ARBA00022670"/>
    </source>
</evidence>
<evidence type="ECO:0000256" key="5">
    <source>
        <dbReference type="ARBA" id="ARBA00022825"/>
    </source>
</evidence>
<feature type="active site" description="Charge relay system" evidence="6">
    <location>
        <position position="146"/>
    </location>
</feature>
<dbReference type="PRINTS" id="PR00723">
    <property type="entry name" value="SUBTILISIN"/>
</dbReference>
<evidence type="ECO:0000256" key="6">
    <source>
        <dbReference type="PROSITE-ProRule" id="PRU01240"/>
    </source>
</evidence>
<name>A0ABY5FR96_9BACL</name>
<sequence length="526" mass="57049">MKKIIILLCMFWGWNTYASAEDTLIVERKIGEPLVDEEILYEGIDRVIVSIPAPSISTKTNVEQLDEVIGVSEDNVINREGVVSRYQPYIGSLNISPVWLNHRGEGVTVAIIDDGIDVNHPEFRGKIISPYDATRDVYRIVDKGVHGTHVAGTIGSTFDDQGNVGVAPNVSLMPIDVFEGDDSSISDVLKGIHHAVINGARVVNMSFGTYERNTALESAIRDARRKGLVFVGAAGNDDTDERFYPAAYSDVLAVGAVTVDDQITDFTNYGTYIDVVAPGEDIYSTLPNGRYGFMSGTSMATPIASGIAALLISKEPKLSPGMVYARLKATAVDLGEPGKDVLYGYGRVTGKATNFSLSDFNLLRDISPPVKPSLGKLTNKSTAIIGKSELGSTVQIFYRGKMYTQSANNGSYRMNVSKLKVGSQVTIVARDKAFNPSLPITRTVFGVFDKPSFQSVSSTSSIIRGSGKKYATVQAFVGNKPISRVVRIKGNGQFSISIPKQRKGKVVEVKMKSPLYLSESYPLVVR</sequence>
<dbReference type="Pfam" id="PF00082">
    <property type="entry name" value="Peptidase_S8"/>
    <property type="match status" value="1"/>
</dbReference>
<feature type="active site" description="Charge relay system" evidence="6">
    <location>
        <position position="113"/>
    </location>
</feature>
<dbReference type="Gene3D" id="2.60.40.10">
    <property type="entry name" value="Immunoglobulins"/>
    <property type="match status" value="1"/>
</dbReference>
<protein>
    <submittedName>
        <fullName evidence="11">S8 family peptidase</fullName>
    </submittedName>
</protein>
<keyword evidence="2 6" id="KW-0645">Protease</keyword>
<evidence type="ECO:0000259" key="10">
    <source>
        <dbReference type="Pfam" id="PF17936"/>
    </source>
</evidence>
<keyword evidence="5 6" id="KW-0720">Serine protease</keyword>
<evidence type="ECO:0000259" key="9">
    <source>
        <dbReference type="Pfam" id="PF00082"/>
    </source>
</evidence>
<dbReference type="PROSITE" id="PS00136">
    <property type="entry name" value="SUBTILASE_ASP"/>
    <property type="match status" value="1"/>
</dbReference>
<evidence type="ECO:0000313" key="11">
    <source>
        <dbReference type="EMBL" id="UTT43638.1"/>
    </source>
</evidence>
<keyword evidence="12" id="KW-1185">Reference proteome</keyword>
<dbReference type="EMBL" id="CP101462">
    <property type="protein sequence ID" value="UTT43638.1"/>
    <property type="molecule type" value="Genomic_DNA"/>
</dbReference>
<reference evidence="11" key="1">
    <citation type="submission" date="2022-07" db="EMBL/GenBank/DDBJ databases">
        <title>Complete genome of CX2.</title>
        <authorList>
            <person name="Cao G."/>
        </authorList>
    </citation>
    <scope>NUCLEOTIDE SEQUENCE</scope>
    <source>
        <strain evidence="11">CX2</strain>
    </source>
</reference>
<evidence type="ECO:0000256" key="7">
    <source>
        <dbReference type="RuleBase" id="RU003355"/>
    </source>
</evidence>
<dbReference type="SUPFAM" id="SSF52743">
    <property type="entry name" value="Subtilisin-like"/>
    <property type="match status" value="1"/>
</dbReference>
<evidence type="ECO:0000256" key="3">
    <source>
        <dbReference type="ARBA" id="ARBA00022723"/>
    </source>
</evidence>
<feature type="chain" id="PRO_5046840174" evidence="8">
    <location>
        <begin position="21"/>
        <end position="526"/>
    </location>
</feature>
<dbReference type="InterPro" id="IPR023827">
    <property type="entry name" value="Peptidase_S8_Asp-AS"/>
</dbReference>
<dbReference type="Gene3D" id="3.40.50.200">
    <property type="entry name" value="Peptidase S8/S53 domain"/>
    <property type="match status" value="1"/>
</dbReference>
<evidence type="ECO:0000313" key="12">
    <source>
        <dbReference type="Proteomes" id="UP001060325"/>
    </source>
</evidence>
<dbReference type="PROSITE" id="PS51892">
    <property type="entry name" value="SUBTILASE"/>
    <property type="match status" value="1"/>
</dbReference>
<accession>A0ABY5FR96</accession>
<gene>
    <name evidence="11" type="ORF">NMQ00_03800</name>
</gene>
<dbReference type="RefSeq" id="WP_255178006.1">
    <property type="nucleotide sequence ID" value="NZ_CP101462.1"/>
</dbReference>
<keyword evidence="3" id="KW-0479">Metal-binding</keyword>
<dbReference type="InterPro" id="IPR036852">
    <property type="entry name" value="Peptidase_S8/S53_dom_sf"/>
</dbReference>
<dbReference type="PROSITE" id="PS00137">
    <property type="entry name" value="SUBTILASE_HIS"/>
    <property type="match status" value="1"/>
</dbReference>
<dbReference type="InterPro" id="IPR050131">
    <property type="entry name" value="Peptidase_S8_subtilisin-like"/>
</dbReference>
<dbReference type="InterPro" id="IPR023828">
    <property type="entry name" value="Peptidase_S8_Ser-AS"/>
</dbReference>
<dbReference type="InterPro" id="IPR013783">
    <property type="entry name" value="Ig-like_fold"/>
</dbReference>
<dbReference type="Proteomes" id="UP001060325">
    <property type="component" value="Chromosome"/>
</dbReference>